<dbReference type="PANTHER" id="PTHR12604">
    <property type="entry name" value="KU AUTOANTIGEN DNA HELICASE"/>
    <property type="match status" value="1"/>
</dbReference>
<dbReference type="Pfam" id="PF02037">
    <property type="entry name" value="SAP"/>
    <property type="match status" value="1"/>
</dbReference>
<evidence type="ECO:0000256" key="4">
    <source>
        <dbReference type="ARBA" id="ARBA00022741"/>
    </source>
</evidence>
<dbReference type="SUPFAM" id="SSF53300">
    <property type="entry name" value="vWA-like"/>
    <property type="match status" value="1"/>
</dbReference>
<gene>
    <name evidence="18" type="ORF">HOLleu_36529</name>
</gene>
<dbReference type="GO" id="GO:0003684">
    <property type="term" value="F:damaged DNA binding"/>
    <property type="evidence" value="ECO:0007669"/>
    <property type="project" value="InterPro"/>
</dbReference>
<evidence type="ECO:0000313" key="18">
    <source>
        <dbReference type="EMBL" id="KAJ8023944.1"/>
    </source>
</evidence>
<comment type="caution">
    <text evidence="18">The sequence shown here is derived from an EMBL/GenBank/DDBJ whole genome shotgun (WGS) entry which is preliminary data.</text>
</comment>
<evidence type="ECO:0000256" key="7">
    <source>
        <dbReference type="ARBA" id="ARBA00022806"/>
    </source>
</evidence>
<name>A0A9Q1BG36_HOLLE</name>
<dbReference type="Pfam" id="PF03730">
    <property type="entry name" value="Ku_C"/>
    <property type="match status" value="1"/>
</dbReference>
<keyword evidence="8" id="KW-0067">ATP-binding</keyword>
<dbReference type="InterPro" id="IPR005160">
    <property type="entry name" value="Ku_C"/>
</dbReference>
<dbReference type="InterPro" id="IPR006164">
    <property type="entry name" value="DNA_bd_Ku70/Ku80"/>
</dbReference>
<keyword evidence="5" id="KW-0227">DNA damage</keyword>
<dbReference type="GO" id="GO:0005524">
    <property type="term" value="F:ATP binding"/>
    <property type="evidence" value="ECO:0007669"/>
    <property type="project" value="UniProtKB-KW"/>
</dbReference>
<dbReference type="GO" id="GO:0042162">
    <property type="term" value="F:telomeric DNA binding"/>
    <property type="evidence" value="ECO:0007669"/>
    <property type="project" value="InterPro"/>
</dbReference>
<dbReference type="SUPFAM" id="SSF100939">
    <property type="entry name" value="SPOC domain-like"/>
    <property type="match status" value="1"/>
</dbReference>
<dbReference type="PIRSF" id="PIRSF003033">
    <property type="entry name" value="Ku70"/>
    <property type="match status" value="1"/>
</dbReference>
<comment type="catalytic activity">
    <reaction evidence="13">
        <text>ATP + H2O = ADP + phosphate + H(+)</text>
        <dbReference type="Rhea" id="RHEA:13065"/>
        <dbReference type="ChEBI" id="CHEBI:15377"/>
        <dbReference type="ChEBI" id="CHEBI:15378"/>
        <dbReference type="ChEBI" id="CHEBI:30616"/>
        <dbReference type="ChEBI" id="CHEBI:43474"/>
        <dbReference type="ChEBI" id="CHEBI:456216"/>
        <dbReference type="EC" id="3.6.4.12"/>
    </reaction>
</comment>
<dbReference type="CDD" id="cd01458">
    <property type="entry name" value="vWA_ku"/>
    <property type="match status" value="1"/>
</dbReference>
<dbReference type="Proteomes" id="UP001152320">
    <property type="component" value="Chromosome 19"/>
</dbReference>
<evidence type="ECO:0000256" key="9">
    <source>
        <dbReference type="ARBA" id="ARBA00023125"/>
    </source>
</evidence>
<dbReference type="EC" id="3.6.4.12" evidence="3"/>
<evidence type="ECO:0000313" key="19">
    <source>
        <dbReference type="Proteomes" id="UP001152320"/>
    </source>
</evidence>
<dbReference type="InterPro" id="IPR016194">
    <property type="entry name" value="SPOC-like_C_dom_sf"/>
</dbReference>
<feature type="domain" description="SAP" evidence="17">
    <location>
        <begin position="570"/>
        <end position="604"/>
    </location>
</feature>
<dbReference type="Gene3D" id="1.10.1600.10">
    <property type="match status" value="1"/>
</dbReference>
<keyword evidence="19" id="KW-1185">Reference proteome</keyword>
<accession>A0A9Q1BG36</accession>
<dbReference type="SMART" id="SM00513">
    <property type="entry name" value="SAP"/>
    <property type="match status" value="1"/>
</dbReference>
<dbReference type="InterPro" id="IPR005161">
    <property type="entry name" value="Ku_N"/>
</dbReference>
<keyword evidence="4" id="KW-0547">Nucleotide-binding</keyword>
<dbReference type="SUPFAM" id="SSF68906">
    <property type="entry name" value="SAP domain"/>
    <property type="match status" value="1"/>
</dbReference>
<comment type="similarity">
    <text evidence="2">Belongs to the ku70 family.</text>
</comment>
<dbReference type="InterPro" id="IPR036361">
    <property type="entry name" value="SAP_dom_sf"/>
</dbReference>
<dbReference type="PANTHER" id="PTHR12604:SF2">
    <property type="entry name" value="X-RAY REPAIR CROSS-COMPLEMENTING PROTEIN 6"/>
    <property type="match status" value="1"/>
</dbReference>
<evidence type="ECO:0000256" key="1">
    <source>
        <dbReference type="ARBA" id="ARBA00004123"/>
    </source>
</evidence>
<evidence type="ECO:0000256" key="15">
    <source>
        <dbReference type="SAM" id="MobiDB-lite"/>
    </source>
</evidence>
<dbReference type="FunFam" id="2.40.290.10:FF:000001">
    <property type="entry name" value="X-ray repair cross complementing 6"/>
    <property type="match status" value="1"/>
</dbReference>
<dbReference type="GO" id="GO:0016787">
    <property type="term" value="F:hydrolase activity"/>
    <property type="evidence" value="ECO:0007669"/>
    <property type="project" value="UniProtKB-KW"/>
</dbReference>
<reference evidence="18" key="1">
    <citation type="submission" date="2021-10" db="EMBL/GenBank/DDBJ databases">
        <title>Tropical sea cucumber genome reveals ecological adaptation and Cuvierian tubules defense mechanism.</title>
        <authorList>
            <person name="Chen T."/>
        </authorList>
    </citation>
    <scope>NUCLEOTIDE SEQUENCE</scope>
    <source>
        <strain evidence="18">Nanhai2018</strain>
        <tissue evidence="18">Muscle</tissue>
    </source>
</reference>
<dbReference type="InterPro" id="IPR036465">
    <property type="entry name" value="vWFA_dom_sf"/>
</dbReference>
<evidence type="ECO:0000256" key="6">
    <source>
        <dbReference type="ARBA" id="ARBA00022801"/>
    </source>
</evidence>
<evidence type="ECO:0000256" key="3">
    <source>
        <dbReference type="ARBA" id="ARBA00012551"/>
    </source>
</evidence>
<dbReference type="GO" id="GO:0043564">
    <property type="term" value="C:Ku70:Ku80 complex"/>
    <property type="evidence" value="ECO:0007669"/>
    <property type="project" value="InterPro"/>
</dbReference>
<evidence type="ECO:0000256" key="12">
    <source>
        <dbReference type="ARBA" id="ARBA00023242"/>
    </source>
</evidence>
<dbReference type="EMBL" id="JAIZAY010000019">
    <property type="protein sequence ID" value="KAJ8023944.1"/>
    <property type="molecule type" value="Genomic_DNA"/>
</dbReference>
<keyword evidence="7" id="KW-0347">Helicase</keyword>
<dbReference type="InterPro" id="IPR006165">
    <property type="entry name" value="Ku70"/>
</dbReference>
<evidence type="ECO:0000256" key="10">
    <source>
        <dbReference type="ARBA" id="ARBA00023172"/>
    </source>
</evidence>
<keyword evidence="9" id="KW-0238">DNA-binding</keyword>
<dbReference type="Pfam" id="PF02735">
    <property type="entry name" value="Ku"/>
    <property type="match status" value="1"/>
</dbReference>
<evidence type="ECO:0000256" key="2">
    <source>
        <dbReference type="ARBA" id="ARBA00005240"/>
    </source>
</evidence>
<feature type="domain" description="VWFA" evidence="16">
    <location>
        <begin position="35"/>
        <end position="243"/>
    </location>
</feature>
<dbReference type="InterPro" id="IPR047087">
    <property type="entry name" value="KU70_core_dom"/>
</dbReference>
<evidence type="ECO:0000256" key="8">
    <source>
        <dbReference type="ARBA" id="ARBA00022840"/>
    </source>
</evidence>
<dbReference type="InterPro" id="IPR002035">
    <property type="entry name" value="VWF_A"/>
</dbReference>
<feature type="active site" description="Schiff-base intermediate with DNA; for 5'-deoxyribose-5-phosphate lyase activity" evidence="14">
    <location>
        <position position="29"/>
    </location>
</feature>
<dbReference type="Gene3D" id="4.10.970.10">
    <property type="entry name" value="Ku70, bridge and pillars"/>
    <property type="match status" value="1"/>
</dbReference>
<evidence type="ECO:0000256" key="5">
    <source>
        <dbReference type="ARBA" id="ARBA00022763"/>
    </source>
</evidence>
<dbReference type="GO" id="GO:0003690">
    <property type="term" value="F:double-stranded DNA binding"/>
    <property type="evidence" value="ECO:0007669"/>
    <property type="project" value="TreeGrafter"/>
</dbReference>
<sequence>MSNWNFGDFGFADGAGDEDEDAEVGFSWKAAGRDSIIFLVDVTRPMFIKQETGESHFELCMKCAQSVLKNKIISSDRDLVGVIFFGTDKEKNSGNFKHIYTLQELDQPCAARILELESFTEDGTADFEQKYGHNSSFSLSDALWACSNMFSQSPHNLASKRVLLFTCNDNPHSNDPALQRQARTKAKDLHEVNIDIELLHLTTPGKEFNFSEFYQDIVFNTDEDEASVLPDASEKLEELMTRVRAKDNKKRTMGRIGFELGEGLQLGVAIYNLIGEQKKPYPTKLYKRTNEPLKRNRKTFCEDTGELLMQTDIKKYQVYGGRKIVFEQEEVADIKKFGDSGLKLMGFKPRTALKPYLHVRPAQFIFPDETSIQGSTTLFNALLKKCLARDVVAICRFIPRRNSPPRFVALLAQDEELDDQSIQISPPGFHVIFLPFADDIRKLQYPEAPRATPDQIDKAKTFIKKLNFPFSSENFENPVLQTHYRTLEALALDKDLPDAVVDHTEPPQIDKRVGGPIQEFMDMVFPQGYVPGAKPPPKRKAESKAGGAAKKPAKDGGNVDMEDMARQGKLAKLTVPVLKEFCQSKGLSTGGKKNDLVEEIKSFFGV</sequence>
<keyword evidence="10" id="KW-0233">DNA recombination</keyword>
<dbReference type="OrthoDB" id="3249161at2759"/>
<comment type="subcellular location">
    <subcellularLocation>
        <location evidence="1">Nucleus</location>
    </subcellularLocation>
</comment>
<evidence type="ECO:0000256" key="14">
    <source>
        <dbReference type="PIRSR" id="PIRSR003033-1"/>
    </source>
</evidence>
<evidence type="ECO:0000259" key="16">
    <source>
        <dbReference type="PROSITE" id="PS50234"/>
    </source>
</evidence>
<organism evidence="18 19">
    <name type="scientific">Holothuria leucospilota</name>
    <name type="common">Black long sea cucumber</name>
    <name type="synonym">Mertensiothuria leucospilota</name>
    <dbReference type="NCBI Taxonomy" id="206669"/>
    <lineage>
        <taxon>Eukaryota</taxon>
        <taxon>Metazoa</taxon>
        <taxon>Echinodermata</taxon>
        <taxon>Eleutherozoa</taxon>
        <taxon>Echinozoa</taxon>
        <taxon>Holothuroidea</taxon>
        <taxon>Aspidochirotacea</taxon>
        <taxon>Aspidochirotida</taxon>
        <taxon>Holothuriidae</taxon>
        <taxon>Holothuria</taxon>
    </lineage>
</organism>
<dbReference type="AlphaFoldDB" id="A0A9Q1BG36"/>
<dbReference type="GO" id="GO:0006303">
    <property type="term" value="P:double-strand break repair via nonhomologous end joining"/>
    <property type="evidence" value="ECO:0007669"/>
    <property type="project" value="InterPro"/>
</dbReference>
<dbReference type="FunFam" id="3.40.50.410:FF:000080">
    <property type="entry name" value="X-ray repair-complementing defective repair in Chinese hamster cells 6"/>
    <property type="match status" value="1"/>
</dbReference>
<dbReference type="SMART" id="SM00559">
    <property type="entry name" value="Ku78"/>
    <property type="match status" value="1"/>
</dbReference>
<dbReference type="PROSITE" id="PS50234">
    <property type="entry name" value="VWFA"/>
    <property type="match status" value="1"/>
</dbReference>
<keyword evidence="12" id="KW-0539">Nucleus</keyword>
<dbReference type="InterPro" id="IPR027388">
    <property type="entry name" value="Ku70_bridge/pillars_dom_sf"/>
</dbReference>
<dbReference type="FunFam" id="4.10.970.10:FF:000001">
    <property type="entry name" value="X-ray repair cross-complementing protein 6 isoform X1"/>
    <property type="match status" value="1"/>
</dbReference>
<evidence type="ECO:0000256" key="11">
    <source>
        <dbReference type="ARBA" id="ARBA00023204"/>
    </source>
</evidence>
<dbReference type="CDD" id="cd00788">
    <property type="entry name" value="KU70"/>
    <property type="match status" value="1"/>
</dbReference>
<feature type="region of interest" description="Disordered" evidence="15">
    <location>
        <begin position="531"/>
        <end position="560"/>
    </location>
</feature>
<dbReference type="GO" id="GO:0000723">
    <property type="term" value="P:telomere maintenance"/>
    <property type="evidence" value="ECO:0007669"/>
    <property type="project" value="InterPro"/>
</dbReference>
<keyword evidence="6" id="KW-0378">Hydrolase</keyword>
<evidence type="ECO:0000256" key="13">
    <source>
        <dbReference type="ARBA" id="ARBA00047995"/>
    </source>
</evidence>
<dbReference type="PROSITE" id="PS50800">
    <property type="entry name" value="SAP"/>
    <property type="match status" value="1"/>
</dbReference>
<dbReference type="Gene3D" id="3.40.50.410">
    <property type="entry name" value="von Willebrand factor, type A domain"/>
    <property type="match status" value="1"/>
</dbReference>
<dbReference type="Gene3D" id="1.10.720.30">
    <property type="entry name" value="SAP domain"/>
    <property type="match status" value="1"/>
</dbReference>
<dbReference type="InterPro" id="IPR003034">
    <property type="entry name" value="SAP_dom"/>
</dbReference>
<dbReference type="Gene3D" id="2.40.290.10">
    <property type="match status" value="1"/>
</dbReference>
<dbReference type="GO" id="GO:0003678">
    <property type="term" value="F:DNA helicase activity"/>
    <property type="evidence" value="ECO:0007669"/>
    <property type="project" value="UniProtKB-EC"/>
</dbReference>
<keyword evidence="11" id="KW-0234">DNA repair</keyword>
<proteinExistence type="inferred from homology"/>
<dbReference type="NCBIfam" id="TIGR00578">
    <property type="entry name" value="ku70"/>
    <property type="match status" value="1"/>
</dbReference>
<dbReference type="GO" id="GO:0006310">
    <property type="term" value="P:DNA recombination"/>
    <property type="evidence" value="ECO:0007669"/>
    <property type="project" value="UniProtKB-KW"/>
</dbReference>
<evidence type="ECO:0000259" key="17">
    <source>
        <dbReference type="PROSITE" id="PS50800"/>
    </source>
</evidence>
<protein>
    <recommendedName>
        <fullName evidence="3">DNA helicase</fullName>
        <ecNumber evidence="3">3.6.4.12</ecNumber>
    </recommendedName>
</protein>
<dbReference type="Pfam" id="PF03731">
    <property type="entry name" value="Ku_N"/>
    <property type="match status" value="1"/>
</dbReference>